<dbReference type="AlphaFoldDB" id="A0A2N6CUV2"/>
<keyword evidence="1" id="KW-0472">Membrane</keyword>
<gene>
    <name evidence="2" type="ORF">C0630_12910</name>
</gene>
<proteinExistence type="predicted"/>
<keyword evidence="1" id="KW-0812">Transmembrane</keyword>
<evidence type="ECO:0000256" key="1">
    <source>
        <dbReference type="SAM" id="Phobius"/>
    </source>
</evidence>
<comment type="caution">
    <text evidence="2">The sequence shown here is derived from an EMBL/GenBank/DDBJ whole genome shotgun (WGS) entry which is preliminary data.</text>
</comment>
<protein>
    <recommendedName>
        <fullName evidence="4">Histidine kinase</fullName>
    </recommendedName>
</protein>
<evidence type="ECO:0000313" key="3">
    <source>
        <dbReference type="Proteomes" id="UP000235015"/>
    </source>
</evidence>
<dbReference type="EMBL" id="PKUN01000022">
    <property type="protein sequence ID" value="PLX60962.1"/>
    <property type="molecule type" value="Genomic_DNA"/>
</dbReference>
<accession>A0A2N6CUV2</accession>
<dbReference type="RefSeq" id="WP_273439898.1">
    <property type="nucleotide sequence ID" value="NZ_PKUN01000022.1"/>
</dbReference>
<dbReference type="Proteomes" id="UP000235015">
    <property type="component" value="Unassembled WGS sequence"/>
</dbReference>
<organism evidence="2 3">
    <name type="scientific">Sedimenticola selenatireducens</name>
    <dbReference type="NCBI Taxonomy" id="191960"/>
    <lineage>
        <taxon>Bacteria</taxon>
        <taxon>Pseudomonadati</taxon>
        <taxon>Pseudomonadota</taxon>
        <taxon>Gammaproteobacteria</taxon>
        <taxon>Chromatiales</taxon>
        <taxon>Sedimenticolaceae</taxon>
        <taxon>Sedimenticola</taxon>
    </lineage>
</organism>
<feature type="transmembrane region" description="Helical" evidence="1">
    <location>
        <begin position="49"/>
        <end position="66"/>
    </location>
</feature>
<evidence type="ECO:0008006" key="4">
    <source>
        <dbReference type="Google" id="ProtNLM"/>
    </source>
</evidence>
<sequence length="159" mass="18618">MLFNLERQLFLIISIISAAIFWCGESLMHFAVLDYGQPFELIPSDFNELWMRAFISALVIIFRLYVQRQVNKNLDVKEAKMRTLKATMNTVHDRVGNALSGIKMVLGNGKKNNLVDEEIYHQVIAVIDETFDDLQKFSNIEEIKEKRFHNDIYFLEIEK</sequence>
<keyword evidence="1" id="KW-1133">Transmembrane helix</keyword>
<reference evidence="2 3" key="1">
    <citation type="submission" date="2017-11" db="EMBL/GenBank/DDBJ databases">
        <title>Genome-resolved metagenomics identifies genetic mobility, metabolic interactions, and unexpected diversity in perchlorate-reducing communities.</title>
        <authorList>
            <person name="Barnum T.P."/>
            <person name="Figueroa I.A."/>
            <person name="Carlstrom C.I."/>
            <person name="Lucas L.N."/>
            <person name="Engelbrektson A.L."/>
            <person name="Coates J.D."/>
        </authorList>
    </citation>
    <scope>NUCLEOTIDE SEQUENCE [LARGE SCALE GENOMIC DNA]</scope>
    <source>
        <strain evidence="2">BM301</strain>
    </source>
</reference>
<evidence type="ECO:0000313" key="2">
    <source>
        <dbReference type="EMBL" id="PLX60962.1"/>
    </source>
</evidence>
<name>A0A2N6CUV2_9GAMM</name>
<feature type="transmembrane region" description="Helical" evidence="1">
    <location>
        <begin position="9"/>
        <end position="29"/>
    </location>
</feature>